<gene>
    <name evidence="1" type="ORF">GCM10010439_56070</name>
</gene>
<dbReference type="RefSeq" id="WP_344454575.1">
    <property type="nucleotide sequence ID" value="NZ_BAAATZ010000029.1"/>
</dbReference>
<dbReference type="InterPro" id="IPR011008">
    <property type="entry name" value="Dimeric_a/b-barrel"/>
</dbReference>
<comment type="caution">
    <text evidence="1">The sequence shown here is derived from an EMBL/GenBank/DDBJ whole genome shotgun (WGS) entry which is preliminary data.</text>
</comment>
<dbReference type="EMBL" id="BAAATZ010000029">
    <property type="protein sequence ID" value="GAA2734218.1"/>
    <property type="molecule type" value="Genomic_DNA"/>
</dbReference>
<dbReference type="SUPFAM" id="SSF54909">
    <property type="entry name" value="Dimeric alpha+beta barrel"/>
    <property type="match status" value="2"/>
</dbReference>
<sequence length="240" mass="26420">MIKGIRFVTRRAGVSPEEFAEVWPHSVSAVTRAPSDVRPFRIALCTILPELTGPDPAHDGAAIGWFTDADHLRRFRRWVDTPEGRAVPGGLGRIIDHDASPVVVAGEAVPRGADWLDRRWREGGVKLKHMAVAVRAAGLTPAEFSERWRGHAGRVRRPGAEQETPIPEEARGLAYVQSHPCPRKAGAWAYDAINEVYFDDLEGLRTRIAWFAENIPDGADPGLFGRSSFLAVREAVIPVP</sequence>
<protein>
    <recommendedName>
        <fullName evidence="3">EthD domain-containing protein</fullName>
    </recommendedName>
</protein>
<reference evidence="1 2" key="1">
    <citation type="journal article" date="2019" name="Int. J. Syst. Evol. Microbiol.">
        <title>The Global Catalogue of Microorganisms (GCM) 10K type strain sequencing project: providing services to taxonomists for standard genome sequencing and annotation.</title>
        <authorList>
            <consortium name="The Broad Institute Genomics Platform"/>
            <consortium name="The Broad Institute Genome Sequencing Center for Infectious Disease"/>
            <person name="Wu L."/>
            <person name="Ma J."/>
        </authorList>
    </citation>
    <scope>NUCLEOTIDE SEQUENCE [LARGE SCALE GENOMIC DNA]</scope>
    <source>
        <strain evidence="1 2">JCM 8201</strain>
    </source>
</reference>
<accession>A0ABN3ULD5</accession>
<evidence type="ECO:0000313" key="2">
    <source>
        <dbReference type="Proteomes" id="UP001501842"/>
    </source>
</evidence>
<proteinExistence type="predicted"/>
<organism evidence="1 2">
    <name type="scientific">Actinocorallia aurantiaca</name>
    <dbReference type="NCBI Taxonomy" id="46204"/>
    <lineage>
        <taxon>Bacteria</taxon>
        <taxon>Bacillati</taxon>
        <taxon>Actinomycetota</taxon>
        <taxon>Actinomycetes</taxon>
        <taxon>Streptosporangiales</taxon>
        <taxon>Thermomonosporaceae</taxon>
        <taxon>Actinocorallia</taxon>
    </lineage>
</organism>
<evidence type="ECO:0000313" key="1">
    <source>
        <dbReference type="EMBL" id="GAA2734218.1"/>
    </source>
</evidence>
<dbReference type="Gene3D" id="3.30.70.100">
    <property type="match status" value="2"/>
</dbReference>
<keyword evidence="2" id="KW-1185">Reference proteome</keyword>
<name>A0ABN3ULD5_9ACTN</name>
<evidence type="ECO:0008006" key="3">
    <source>
        <dbReference type="Google" id="ProtNLM"/>
    </source>
</evidence>
<dbReference type="Proteomes" id="UP001501842">
    <property type="component" value="Unassembled WGS sequence"/>
</dbReference>